<dbReference type="GO" id="GO:0016020">
    <property type="term" value="C:membrane"/>
    <property type="evidence" value="ECO:0007669"/>
    <property type="project" value="UniProtKB-SubCell"/>
</dbReference>
<keyword evidence="8" id="KW-1185">Reference proteome</keyword>
<evidence type="ECO:0000313" key="7">
    <source>
        <dbReference type="EMBL" id="RKR76238.1"/>
    </source>
</evidence>
<dbReference type="InterPro" id="IPR013130">
    <property type="entry name" value="Fe3_Rdtase_TM_dom"/>
</dbReference>
<evidence type="ECO:0000256" key="4">
    <source>
        <dbReference type="ARBA" id="ARBA00023136"/>
    </source>
</evidence>
<dbReference type="AlphaFoldDB" id="A0A495ILD0"/>
<evidence type="ECO:0000313" key="8">
    <source>
        <dbReference type="Proteomes" id="UP000280008"/>
    </source>
</evidence>
<dbReference type="Pfam" id="PF01794">
    <property type="entry name" value="Ferric_reduct"/>
    <property type="match status" value="1"/>
</dbReference>
<comment type="caution">
    <text evidence="7">The sequence shown here is derived from an EMBL/GenBank/DDBJ whole genome shotgun (WGS) entry which is preliminary data.</text>
</comment>
<dbReference type="RefSeq" id="WP_121371235.1">
    <property type="nucleotide sequence ID" value="NZ_RBKS01000001.1"/>
</dbReference>
<comment type="subcellular location">
    <subcellularLocation>
        <location evidence="1">Membrane</location>
        <topology evidence="1">Multi-pass membrane protein</topology>
    </subcellularLocation>
</comment>
<name>A0A495ILD0_9MICO</name>
<proteinExistence type="predicted"/>
<dbReference type="Proteomes" id="UP000280008">
    <property type="component" value="Unassembled WGS sequence"/>
</dbReference>
<feature type="transmembrane region" description="Helical" evidence="5">
    <location>
        <begin position="51"/>
        <end position="71"/>
    </location>
</feature>
<evidence type="ECO:0000256" key="2">
    <source>
        <dbReference type="ARBA" id="ARBA00022692"/>
    </source>
</evidence>
<evidence type="ECO:0000256" key="1">
    <source>
        <dbReference type="ARBA" id="ARBA00004141"/>
    </source>
</evidence>
<keyword evidence="3 5" id="KW-1133">Transmembrane helix</keyword>
<feature type="transmembrane region" description="Helical" evidence="5">
    <location>
        <begin position="91"/>
        <end position="111"/>
    </location>
</feature>
<dbReference type="OrthoDB" id="4827239at2"/>
<evidence type="ECO:0000256" key="5">
    <source>
        <dbReference type="SAM" id="Phobius"/>
    </source>
</evidence>
<feature type="transmembrane region" description="Helical" evidence="5">
    <location>
        <begin position="12"/>
        <end position="30"/>
    </location>
</feature>
<keyword evidence="4 5" id="KW-0472">Membrane</keyword>
<keyword evidence="2 5" id="KW-0812">Transmembrane</keyword>
<organism evidence="7 8">
    <name type="scientific">Frondihabitans australicus</name>
    <dbReference type="NCBI Taxonomy" id="386892"/>
    <lineage>
        <taxon>Bacteria</taxon>
        <taxon>Bacillati</taxon>
        <taxon>Actinomycetota</taxon>
        <taxon>Actinomycetes</taxon>
        <taxon>Micrococcales</taxon>
        <taxon>Microbacteriaceae</taxon>
        <taxon>Frondihabitans</taxon>
    </lineage>
</organism>
<feature type="domain" description="Ferric oxidoreductase" evidence="6">
    <location>
        <begin position="12"/>
        <end position="134"/>
    </location>
</feature>
<feature type="transmembrane region" description="Helical" evidence="5">
    <location>
        <begin position="123"/>
        <end position="142"/>
    </location>
</feature>
<evidence type="ECO:0000256" key="3">
    <source>
        <dbReference type="ARBA" id="ARBA00022989"/>
    </source>
</evidence>
<reference evidence="7 8" key="1">
    <citation type="submission" date="2018-10" db="EMBL/GenBank/DDBJ databases">
        <title>Sequencing the genomes of 1000 actinobacteria strains.</title>
        <authorList>
            <person name="Klenk H.-P."/>
        </authorList>
    </citation>
    <scope>NUCLEOTIDE SEQUENCE [LARGE SCALE GENOMIC DNA]</scope>
    <source>
        <strain evidence="7 8">DSM 17894</strain>
    </source>
</reference>
<gene>
    <name evidence="7" type="ORF">C8E83_3403</name>
</gene>
<feature type="transmembrane region" description="Helical" evidence="5">
    <location>
        <begin position="148"/>
        <end position="167"/>
    </location>
</feature>
<protein>
    <submittedName>
        <fullName evidence="7">Ferric reductase like protein</fullName>
    </submittedName>
</protein>
<sequence>MSEALWAIGRGTGIASLILLTISVVLGIVTRSGRPLPGLPRFSVTLVHRNVSLAASLFLVVHIVSLMFDSYAQLTLLDTVVPFFGSYRPLWQGFGTVAFDLLLVLIVTSLLRRRLGPRLFKAIHWAAYAMWPIALAHAIGNGTNGTEGWFLMLAGASVAAVLGALAWRLTTRFIEYRGVRAELTPRIRPTAPPPTRLETR</sequence>
<dbReference type="EMBL" id="RBKS01000001">
    <property type="protein sequence ID" value="RKR76238.1"/>
    <property type="molecule type" value="Genomic_DNA"/>
</dbReference>
<evidence type="ECO:0000259" key="6">
    <source>
        <dbReference type="Pfam" id="PF01794"/>
    </source>
</evidence>
<accession>A0A495ILD0</accession>